<organism evidence="1 2">
    <name type="scientific">Pelagimonas phthalicica</name>
    <dbReference type="NCBI Taxonomy" id="1037362"/>
    <lineage>
        <taxon>Bacteria</taxon>
        <taxon>Pseudomonadati</taxon>
        <taxon>Pseudomonadota</taxon>
        <taxon>Alphaproteobacteria</taxon>
        <taxon>Rhodobacterales</taxon>
        <taxon>Roseobacteraceae</taxon>
        <taxon>Pelagimonas</taxon>
    </lineage>
</organism>
<sequence length="73" mass="8504">MRFAPPARAAGGAGALPLLLAGEQFTPGYFWPKETRNGRDLAFRIFRMRRNDLRFCSLFLSWWRGRSWGFGFF</sequence>
<dbReference type="AlphaFoldDB" id="A0A238JHN3"/>
<reference evidence="2" key="1">
    <citation type="submission" date="2017-05" db="EMBL/GenBank/DDBJ databases">
        <authorList>
            <person name="Rodrigo-Torres L."/>
            <person name="Arahal R. D."/>
            <person name="Lucena T."/>
        </authorList>
    </citation>
    <scope>NUCLEOTIDE SEQUENCE [LARGE SCALE GENOMIC DNA]</scope>
    <source>
        <strain evidence="2">CECT 8649</strain>
    </source>
</reference>
<proteinExistence type="predicted"/>
<dbReference type="EMBL" id="FXXP01000002">
    <property type="protein sequence ID" value="SMX29462.1"/>
    <property type="molecule type" value="Genomic_DNA"/>
</dbReference>
<protein>
    <submittedName>
        <fullName evidence="1">Uncharacterized protein</fullName>
    </submittedName>
</protein>
<name>A0A238JHN3_9RHOB</name>
<evidence type="ECO:0000313" key="1">
    <source>
        <dbReference type="EMBL" id="SMX29462.1"/>
    </source>
</evidence>
<keyword evidence="2" id="KW-1185">Reference proteome</keyword>
<gene>
    <name evidence="1" type="ORF">TRP8649_03596</name>
</gene>
<evidence type="ECO:0000313" key="2">
    <source>
        <dbReference type="Proteomes" id="UP000225972"/>
    </source>
</evidence>
<dbReference type="Proteomes" id="UP000225972">
    <property type="component" value="Unassembled WGS sequence"/>
</dbReference>
<accession>A0A238JHN3</accession>